<name>A0A315ZWT6_9FIRM</name>
<dbReference type="OrthoDB" id="2048198at2"/>
<dbReference type="EMBL" id="UHJJ01000007">
    <property type="protein sequence ID" value="SUQ14594.1"/>
    <property type="molecule type" value="Genomic_DNA"/>
</dbReference>
<accession>A0A315ZWT6</accession>
<evidence type="ECO:0000313" key="2">
    <source>
        <dbReference type="Proteomes" id="UP000254051"/>
    </source>
</evidence>
<sequence>MADYLTYTELQNIVGDNTVSQDDYNKHIKKASAILDNITDNFYQFNDITKDYKFRVDKFKEALAYQIVYFSELGAETYEGINKAPQTFSIGRTSVSNGSRYNAAGANETKSLVAEDVYIALEGTGLLYRGIRGCPVW</sequence>
<gene>
    <name evidence="1" type="ORF">SAMN05216529_10747</name>
</gene>
<proteinExistence type="predicted"/>
<dbReference type="RefSeq" id="WP_109711630.1">
    <property type="nucleotide sequence ID" value="NZ_QGDS01000007.1"/>
</dbReference>
<dbReference type="AlphaFoldDB" id="A0A315ZWT6"/>
<reference evidence="2" key="1">
    <citation type="submission" date="2017-07" db="EMBL/GenBank/DDBJ databases">
        <authorList>
            <person name="Varghese N."/>
            <person name="Submissions S."/>
        </authorList>
    </citation>
    <scope>NUCLEOTIDE SEQUENCE [LARGE SCALE GENOMIC DNA]</scope>
    <source>
        <strain evidence="2">NLAE-zl-C134</strain>
    </source>
</reference>
<dbReference type="Proteomes" id="UP000254051">
    <property type="component" value="Unassembled WGS sequence"/>
</dbReference>
<keyword evidence="2" id="KW-1185">Reference proteome</keyword>
<evidence type="ECO:0008006" key="3">
    <source>
        <dbReference type="Google" id="ProtNLM"/>
    </source>
</evidence>
<organism evidence="1 2">
    <name type="scientific">Faecalicatena contorta</name>
    <dbReference type="NCBI Taxonomy" id="39482"/>
    <lineage>
        <taxon>Bacteria</taxon>
        <taxon>Bacillati</taxon>
        <taxon>Bacillota</taxon>
        <taxon>Clostridia</taxon>
        <taxon>Lachnospirales</taxon>
        <taxon>Lachnospiraceae</taxon>
        <taxon>Faecalicatena</taxon>
    </lineage>
</organism>
<protein>
    <recommendedName>
        <fullName evidence="3">Protein gp8</fullName>
    </recommendedName>
</protein>
<evidence type="ECO:0000313" key="1">
    <source>
        <dbReference type="EMBL" id="SUQ14594.1"/>
    </source>
</evidence>